<dbReference type="STRING" id="139825.A0A401G7W8"/>
<dbReference type="RefSeq" id="XP_027609179.1">
    <property type="nucleotide sequence ID" value="XM_027753378.1"/>
</dbReference>
<protein>
    <recommendedName>
        <fullName evidence="4">RNI-like protein</fullName>
    </recommendedName>
</protein>
<dbReference type="GO" id="GO:0019005">
    <property type="term" value="C:SCF ubiquitin ligase complex"/>
    <property type="evidence" value="ECO:0007669"/>
    <property type="project" value="TreeGrafter"/>
</dbReference>
<dbReference type="PANTHER" id="PTHR13318">
    <property type="entry name" value="PARTNER OF PAIRED, ISOFORM B-RELATED"/>
    <property type="match status" value="1"/>
</dbReference>
<evidence type="ECO:0000313" key="3">
    <source>
        <dbReference type="Proteomes" id="UP000287166"/>
    </source>
</evidence>
<organism evidence="2 3">
    <name type="scientific">Sparassis crispa</name>
    <dbReference type="NCBI Taxonomy" id="139825"/>
    <lineage>
        <taxon>Eukaryota</taxon>
        <taxon>Fungi</taxon>
        <taxon>Dikarya</taxon>
        <taxon>Basidiomycota</taxon>
        <taxon>Agaricomycotina</taxon>
        <taxon>Agaricomycetes</taxon>
        <taxon>Polyporales</taxon>
        <taxon>Sparassidaceae</taxon>
        <taxon>Sparassis</taxon>
    </lineage>
</organism>
<dbReference type="SUPFAM" id="SSF52047">
    <property type="entry name" value="RNI-like"/>
    <property type="match status" value="1"/>
</dbReference>
<dbReference type="EMBL" id="BFAD01000001">
    <property type="protein sequence ID" value="GBE78266.1"/>
    <property type="molecule type" value="Genomic_DNA"/>
</dbReference>
<dbReference type="AlphaFoldDB" id="A0A401G7W8"/>
<accession>A0A401G7W8</accession>
<dbReference type="GeneID" id="38775183"/>
<reference evidence="2 3" key="1">
    <citation type="journal article" date="2018" name="Sci. Rep.">
        <title>Genome sequence of the cauliflower mushroom Sparassis crispa (Hanabiratake) and its association with beneficial usage.</title>
        <authorList>
            <person name="Kiyama R."/>
            <person name="Furutani Y."/>
            <person name="Kawaguchi K."/>
            <person name="Nakanishi T."/>
        </authorList>
    </citation>
    <scope>NUCLEOTIDE SEQUENCE [LARGE SCALE GENOMIC DNA]</scope>
</reference>
<dbReference type="OrthoDB" id="550575at2759"/>
<feature type="compositionally biased region" description="Low complexity" evidence="1">
    <location>
        <begin position="37"/>
        <end position="48"/>
    </location>
</feature>
<evidence type="ECO:0000313" key="2">
    <source>
        <dbReference type="EMBL" id="GBE78266.1"/>
    </source>
</evidence>
<sequence>MQPGKRSAKFEKRSAPPTKRRRTNPHPAAEEEDLLTPQAQANAPSASALSTRVLPPTHVLPLTTLCIRVFADNLRGLAQNPTAWEASRPYLKLLPDALVSRVFAALKATSSALLSHAFIVAYFLRGDSIILDSSLPGIRKATLSAISESTSRETLRELSLSGFDKETDNLFASVVSKLPSLQVLVLRFCAKVGSKTVEAAAKNCPHLSVVNLNYTAVTPLSLVPLITACRDLEVLKLAGITHWNDTAVTKLWNALGGDDNLQNFQLRKLRTLNVRQNFLSDLSLTTLLSLCPNLTRVDLSFTVVRNPAALLEGKTLEKLSLTSTMTSIVDLVAVVPGFTELKTLNIGALGGGQGTRTAAFSNATAMTLTDQGLCDLTDALVNCVNLERVSLVGNTKLGMTGRRDSAVAYFIRQVGRNCKYLNFANISSLRSSDLEGLLSESIDEGPCPLTVLHLNNTAVDDDAAPYISSCSSLRTLALAGTKFTSAGLFPIIDACPMLEELDLTSCRGVSVVDRRRFFEVWDEKWKNK</sequence>
<proteinExistence type="predicted"/>
<name>A0A401G7W8_9APHY</name>
<comment type="caution">
    <text evidence="2">The sequence shown here is derived from an EMBL/GenBank/DDBJ whole genome shotgun (WGS) entry which is preliminary data.</text>
</comment>
<dbReference type="Gene3D" id="3.80.10.10">
    <property type="entry name" value="Ribonuclease Inhibitor"/>
    <property type="match status" value="1"/>
</dbReference>
<dbReference type="GO" id="GO:0031146">
    <property type="term" value="P:SCF-dependent proteasomal ubiquitin-dependent protein catabolic process"/>
    <property type="evidence" value="ECO:0007669"/>
    <property type="project" value="TreeGrafter"/>
</dbReference>
<dbReference type="InParanoid" id="A0A401G7W8"/>
<dbReference type="InterPro" id="IPR032675">
    <property type="entry name" value="LRR_dom_sf"/>
</dbReference>
<gene>
    <name evidence="2" type="ORF">SCP_0111490</name>
</gene>
<feature type="region of interest" description="Disordered" evidence="1">
    <location>
        <begin position="1"/>
        <end position="48"/>
    </location>
</feature>
<keyword evidence="3" id="KW-1185">Reference proteome</keyword>
<dbReference type="Proteomes" id="UP000287166">
    <property type="component" value="Unassembled WGS sequence"/>
</dbReference>
<evidence type="ECO:0000256" key="1">
    <source>
        <dbReference type="SAM" id="MobiDB-lite"/>
    </source>
</evidence>
<evidence type="ECO:0008006" key="4">
    <source>
        <dbReference type="Google" id="ProtNLM"/>
    </source>
</evidence>